<feature type="signal peptide" evidence="1">
    <location>
        <begin position="1"/>
        <end position="20"/>
    </location>
</feature>
<dbReference type="EMBL" id="JACWMW010000006">
    <property type="protein sequence ID" value="MBD1387534.1"/>
    <property type="molecule type" value="Genomic_DNA"/>
</dbReference>
<reference evidence="2 3" key="1">
    <citation type="submission" date="2020-09" db="EMBL/GenBank/DDBJ databases">
        <title>Novel species of Mucilaginibacter isolated from a glacier on the Tibetan Plateau.</title>
        <authorList>
            <person name="Liu Q."/>
            <person name="Xin Y.-H."/>
        </authorList>
    </citation>
    <scope>NUCLEOTIDE SEQUENCE [LARGE SCALE GENOMIC DNA]</scope>
    <source>
        <strain evidence="2 3">CGMCC 1.13878</strain>
    </source>
</reference>
<accession>A0ABR7XAI2</accession>
<dbReference type="Proteomes" id="UP000618754">
    <property type="component" value="Unassembled WGS sequence"/>
</dbReference>
<organism evidence="2 3">
    <name type="scientific">Mucilaginibacter rigui</name>
    <dbReference type="NCBI Taxonomy" id="534635"/>
    <lineage>
        <taxon>Bacteria</taxon>
        <taxon>Pseudomonadati</taxon>
        <taxon>Bacteroidota</taxon>
        <taxon>Sphingobacteriia</taxon>
        <taxon>Sphingobacteriales</taxon>
        <taxon>Sphingobacteriaceae</taxon>
        <taxon>Mucilaginibacter</taxon>
    </lineage>
</organism>
<evidence type="ECO:0000313" key="2">
    <source>
        <dbReference type="EMBL" id="MBD1387534.1"/>
    </source>
</evidence>
<comment type="caution">
    <text evidence="2">The sequence shown here is derived from an EMBL/GenBank/DDBJ whole genome shotgun (WGS) entry which is preliminary data.</text>
</comment>
<keyword evidence="3" id="KW-1185">Reference proteome</keyword>
<gene>
    <name evidence="2" type="ORF">IDJ75_19775</name>
</gene>
<name>A0ABR7XAI2_9SPHI</name>
<dbReference type="RefSeq" id="WP_191177375.1">
    <property type="nucleotide sequence ID" value="NZ_JACWMW010000006.1"/>
</dbReference>
<protein>
    <submittedName>
        <fullName evidence="2">Uncharacterized protein</fullName>
    </submittedName>
</protein>
<feature type="chain" id="PRO_5047484836" evidence="1">
    <location>
        <begin position="21"/>
        <end position="222"/>
    </location>
</feature>
<evidence type="ECO:0000256" key="1">
    <source>
        <dbReference type="SAM" id="SignalP"/>
    </source>
</evidence>
<keyword evidence="1" id="KW-0732">Signal</keyword>
<proteinExistence type="predicted"/>
<sequence length="222" mass="25921">MKRLSLTLLFLCTFSLLSFSQNHMLVDQKPGLTYFDGYGKMITSLSQIPENIRDSAAIILNKFLGDLSPKAKFNYGQILDLDAYHKFKDSANINPTIPKYDLVFILKDLSIGIKSYPIELRLNESGKALKLNWPRTGYTNKLKFIPLDKVRNTILDHAKKLNFNLSNYEISFDYDYEAQKFYWTFLFPIQKEQNFSHYNAIRVNWVNLDDFGVSEIRRVTVY</sequence>
<evidence type="ECO:0000313" key="3">
    <source>
        <dbReference type="Proteomes" id="UP000618754"/>
    </source>
</evidence>